<keyword evidence="3" id="KW-1185">Reference proteome</keyword>
<dbReference type="EMBL" id="WUPT01000002">
    <property type="protein sequence ID" value="MXQ08617.1"/>
    <property type="molecule type" value="Genomic_DNA"/>
</dbReference>
<gene>
    <name evidence="2" type="ORF">GQ651_12235</name>
</gene>
<organism evidence="2 3">
    <name type="scientific">Kangsaoukella pontilimi</name>
    <dbReference type="NCBI Taxonomy" id="2691042"/>
    <lineage>
        <taxon>Bacteria</taxon>
        <taxon>Pseudomonadati</taxon>
        <taxon>Pseudomonadota</taxon>
        <taxon>Alphaproteobacteria</taxon>
        <taxon>Rhodobacterales</taxon>
        <taxon>Paracoccaceae</taxon>
        <taxon>Kangsaoukella</taxon>
    </lineage>
</organism>
<reference evidence="2 3" key="1">
    <citation type="submission" date="2019-12" db="EMBL/GenBank/DDBJ databases">
        <authorList>
            <person name="Lee S.D."/>
        </authorList>
    </citation>
    <scope>NUCLEOTIDE SEQUENCE [LARGE SCALE GENOMIC DNA]</scope>
    <source>
        <strain evidence="2 3">GH1-50</strain>
    </source>
</reference>
<dbReference type="RefSeq" id="WP_160764530.1">
    <property type="nucleotide sequence ID" value="NZ_WUPT01000002.1"/>
</dbReference>
<name>A0A7C9MRU6_9RHOB</name>
<evidence type="ECO:0000313" key="2">
    <source>
        <dbReference type="EMBL" id="MXQ08617.1"/>
    </source>
</evidence>
<dbReference type="InterPro" id="IPR046705">
    <property type="entry name" value="DUF6778"/>
</dbReference>
<feature type="chain" id="PRO_5028876555" description="Lipoprotein" evidence="1">
    <location>
        <begin position="21"/>
        <end position="202"/>
    </location>
</feature>
<protein>
    <recommendedName>
        <fullName evidence="4">Lipoprotein</fullName>
    </recommendedName>
</protein>
<evidence type="ECO:0000256" key="1">
    <source>
        <dbReference type="SAM" id="SignalP"/>
    </source>
</evidence>
<dbReference type="Proteomes" id="UP000480350">
    <property type="component" value="Unassembled WGS sequence"/>
</dbReference>
<evidence type="ECO:0008006" key="4">
    <source>
        <dbReference type="Google" id="ProtNLM"/>
    </source>
</evidence>
<sequence length="202" mass="21741">MTIKAWITALAALFTLSACGAQWGVRYADNIPAETSRSWRLADVIAVVPETLKVSNNNTYAPSGDIVWWGEPYGDRRAQVAQIFDEALTQGASDLRGSRPVTITATVSKFHAVTPSAIAYAPAAVHNISFTIQVFDATTAQPLTPPVEMDADLEAYVGAAAMAAAIQGQPQRVRIVEHLAAVTRGWLGFGPDQRRTFQSIGR</sequence>
<proteinExistence type="predicted"/>
<comment type="caution">
    <text evidence="2">The sequence shown here is derived from an EMBL/GenBank/DDBJ whole genome shotgun (WGS) entry which is preliminary data.</text>
</comment>
<keyword evidence="1" id="KW-0732">Signal</keyword>
<dbReference type="AlphaFoldDB" id="A0A7C9MRU6"/>
<feature type="signal peptide" evidence="1">
    <location>
        <begin position="1"/>
        <end position="20"/>
    </location>
</feature>
<reference evidence="2 3" key="2">
    <citation type="submission" date="2020-03" db="EMBL/GenBank/DDBJ databases">
        <title>Kangsaoukella pontilimi gen. nov., sp. nov., a new member of the family Rhodobacteraceae isolated from a tidal mudflat.</title>
        <authorList>
            <person name="Kim I.S."/>
        </authorList>
    </citation>
    <scope>NUCLEOTIDE SEQUENCE [LARGE SCALE GENOMIC DNA]</scope>
    <source>
        <strain evidence="2 3">GH1-50</strain>
    </source>
</reference>
<accession>A0A7C9MRU6</accession>
<dbReference type="PROSITE" id="PS51257">
    <property type="entry name" value="PROKAR_LIPOPROTEIN"/>
    <property type="match status" value="1"/>
</dbReference>
<evidence type="ECO:0000313" key="3">
    <source>
        <dbReference type="Proteomes" id="UP000480350"/>
    </source>
</evidence>
<dbReference type="Pfam" id="PF20569">
    <property type="entry name" value="DUF6778"/>
    <property type="match status" value="1"/>
</dbReference>